<dbReference type="Gene3D" id="1.10.357.10">
    <property type="entry name" value="Tetracycline Repressor, domain 2"/>
    <property type="match status" value="1"/>
</dbReference>
<gene>
    <name evidence="4" type="ordered locus">BTH_II1794</name>
</gene>
<dbReference type="KEGG" id="bte:BTH_II1794"/>
<dbReference type="Pfam" id="PF00440">
    <property type="entry name" value="TetR_N"/>
    <property type="match status" value="1"/>
</dbReference>
<proteinExistence type="predicted"/>
<dbReference type="GO" id="GO:0000976">
    <property type="term" value="F:transcription cis-regulatory region binding"/>
    <property type="evidence" value="ECO:0007669"/>
    <property type="project" value="TreeGrafter"/>
</dbReference>
<dbReference type="Proteomes" id="UP000001930">
    <property type="component" value="Chromosome II"/>
</dbReference>
<evidence type="ECO:0000313" key="5">
    <source>
        <dbReference type="Proteomes" id="UP000001930"/>
    </source>
</evidence>
<evidence type="ECO:0000256" key="2">
    <source>
        <dbReference type="PROSITE-ProRule" id="PRU00335"/>
    </source>
</evidence>
<evidence type="ECO:0000256" key="1">
    <source>
        <dbReference type="ARBA" id="ARBA00023125"/>
    </source>
</evidence>
<name>Q2T4B1_BURTA</name>
<keyword evidence="1 2" id="KW-0238">DNA-binding</keyword>
<dbReference type="InterPro" id="IPR050109">
    <property type="entry name" value="HTH-type_TetR-like_transc_reg"/>
</dbReference>
<organism evidence="4 5">
    <name type="scientific">Burkholderia thailandensis (strain ATCC 700388 / DSM 13276 / CCUG 48851 / CIP 106301 / E264)</name>
    <dbReference type="NCBI Taxonomy" id="271848"/>
    <lineage>
        <taxon>Bacteria</taxon>
        <taxon>Pseudomonadati</taxon>
        <taxon>Pseudomonadota</taxon>
        <taxon>Betaproteobacteria</taxon>
        <taxon>Burkholderiales</taxon>
        <taxon>Burkholderiaceae</taxon>
        <taxon>Burkholderia</taxon>
        <taxon>pseudomallei group</taxon>
    </lineage>
</organism>
<dbReference type="GO" id="GO:0003700">
    <property type="term" value="F:DNA-binding transcription factor activity"/>
    <property type="evidence" value="ECO:0007669"/>
    <property type="project" value="TreeGrafter"/>
</dbReference>
<dbReference type="InterPro" id="IPR001647">
    <property type="entry name" value="HTH_TetR"/>
</dbReference>
<dbReference type="EMBL" id="CP000085">
    <property type="protein sequence ID" value="ABC35472.1"/>
    <property type="molecule type" value="Genomic_DNA"/>
</dbReference>
<feature type="DNA-binding region" description="H-T-H motif" evidence="2">
    <location>
        <begin position="54"/>
        <end position="73"/>
    </location>
</feature>
<protein>
    <submittedName>
        <fullName evidence="4">Transcriptional regulator, TetR family domain protein</fullName>
    </submittedName>
</protein>
<dbReference type="AlphaFoldDB" id="Q2T4B1"/>
<dbReference type="SUPFAM" id="SSF46689">
    <property type="entry name" value="Homeodomain-like"/>
    <property type="match status" value="1"/>
</dbReference>
<reference evidence="4 5" key="1">
    <citation type="journal article" date="2005" name="BMC Genomics">
        <title>Bacterial genome adaptation to niches: divergence of the potential virulence genes in three Burkholderia species of different survival strategies.</title>
        <authorList>
            <person name="Kim H.S."/>
            <person name="Schell M.A."/>
            <person name="Yu Y."/>
            <person name="Ulrich R.L."/>
            <person name="Sarria S.H."/>
            <person name="Nierman W.C."/>
            <person name="DeShazer D."/>
        </authorList>
    </citation>
    <scope>NUCLEOTIDE SEQUENCE [LARGE SCALE GENOMIC DNA]</scope>
    <source>
        <strain evidence="5">ATCC 700388 / DSM 13276 / CCUG 48851 / CIP 106301 / E264</strain>
    </source>
</reference>
<dbReference type="PROSITE" id="PS50977">
    <property type="entry name" value="HTH_TETR_2"/>
    <property type="match status" value="1"/>
</dbReference>
<dbReference type="PANTHER" id="PTHR30055">
    <property type="entry name" value="HTH-TYPE TRANSCRIPTIONAL REGULATOR RUTR"/>
    <property type="match status" value="1"/>
</dbReference>
<dbReference type="HOGENOM" id="CLU_069356_33_0_4"/>
<dbReference type="PRINTS" id="PR00455">
    <property type="entry name" value="HTHTETR"/>
</dbReference>
<keyword evidence="5" id="KW-1185">Reference proteome</keyword>
<sequence>MPNSYTLAYLSYEPEGNTMQERTRAAHLGPERRRPLALDAALRIAVTRGLASVSMEAIAQALGVTRPVVYACFASREELIDARLEREERRLFDGVIAALPREPQFGDPKQWMTAGFQALLKVVAAHADSWRLVLAADHDRDTVERYGHARRRVAQQVRALMGPMMKKAGVRQIDKKLPVLVEIFMSLGDGAVRAMLDDAQQWTPDELGAYVGRIVLGGFMKA</sequence>
<evidence type="ECO:0000259" key="3">
    <source>
        <dbReference type="PROSITE" id="PS50977"/>
    </source>
</evidence>
<dbReference type="InterPro" id="IPR009057">
    <property type="entry name" value="Homeodomain-like_sf"/>
</dbReference>
<accession>Q2T4B1</accession>
<dbReference type="PANTHER" id="PTHR30055:SF146">
    <property type="entry name" value="HTH-TYPE TRANSCRIPTIONAL DUAL REGULATOR CECR"/>
    <property type="match status" value="1"/>
</dbReference>
<feature type="domain" description="HTH tetR-type" evidence="3">
    <location>
        <begin position="31"/>
        <end position="91"/>
    </location>
</feature>
<evidence type="ECO:0000313" key="4">
    <source>
        <dbReference type="EMBL" id="ABC35472.1"/>
    </source>
</evidence>